<comment type="caution">
    <text evidence="10">The sequence shown here is derived from an EMBL/GenBank/DDBJ whole genome shotgun (WGS) entry which is preliminary data.</text>
</comment>
<evidence type="ECO:0000256" key="3">
    <source>
        <dbReference type="ARBA" id="ARBA00022598"/>
    </source>
</evidence>
<evidence type="ECO:0000256" key="8">
    <source>
        <dbReference type="NCBIfam" id="TIGR00233"/>
    </source>
</evidence>
<keyword evidence="4 9" id="KW-0547">Nucleotide-binding</keyword>
<evidence type="ECO:0000256" key="1">
    <source>
        <dbReference type="ARBA" id="ARBA00005594"/>
    </source>
</evidence>
<sequence length="330" mass="37034">MEKINKRVFSGIRATGKLHIGNYLGAVKGMLALQDTHDCIFGVVDLHAITTPYDINGLQNAIKDVVLDYLGAGLDPKKCHLIIQSQLRAEHLELAYYFGTIYQVSRLEDLPTYKEKKDQHPDYVNMGLLYYPVLMAADILIYKADMVPVGKDQEPHIEVTREIARKFNSMFGETFPEPKTFKSDGYSVPSLLGEGKMSKSVEGSYIALTDDLPTIKAKLAKAVTDSGKGDKFPETGPAANLVTFVELFEGHDRAMQYREEYKGAGIKYVGLKDELANAIFKELQPIQERRRYYEEHPELVEGILAEGKDYASKIAQKTLSEVREKMGLTN</sequence>
<gene>
    <name evidence="10" type="ORF">A2872_01570</name>
</gene>
<dbReference type="GO" id="GO:0006436">
    <property type="term" value="P:tryptophanyl-tRNA aminoacylation"/>
    <property type="evidence" value="ECO:0007669"/>
    <property type="project" value="UniProtKB-UniRule"/>
</dbReference>
<name>A0A1F5Z4C5_9BACT</name>
<dbReference type="Gene3D" id="3.40.50.620">
    <property type="entry name" value="HUPs"/>
    <property type="match status" value="1"/>
</dbReference>
<evidence type="ECO:0000256" key="5">
    <source>
        <dbReference type="ARBA" id="ARBA00022840"/>
    </source>
</evidence>
<keyword evidence="6 9" id="KW-0648">Protein biosynthesis</keyword>
<protein>
    <recommendedName>
        <fullName evidence="2 8">Tryptophan--tRNA ligase</fullName>
        <ecNumber evidence="2 8">6.1.1.2</ecNumber>
    </recommendedName>
</protein>
<dbReference type="PANTHER" id="PTHR43766:SF1">
    <property type="entry name" value="TRYPTOPHAN--TRNA LIGASE, MITOCHONDRIAL"/>
    <property type="match status" value="1"/>
</dbReference>
<dbReference type="InterPro" id="IPR002305">
    <property type="entry name" value="aa-tRNA-synth_Ic"/>
</dbReference>
<reference evidence="10 11" key="1">
    <citation type="journal article" date="2016" name="Nat. Commun.">
        <title>Thousands of microbial genomes shed light on interconnected biogeochemical processes in an aquifer system.</title>
        <authorList>
            <person name="Anantharaman K."/>
            <person name="Brown C.T."/>
            <person name="Hug L.A."/>
            <person name="Sharon I."/>
            <person name="Castelle C.J."/>
            <person name="Probst A.J."/>
            <person name="Thomas B.C."/>
            <person name="Singh A."/>
            <person name="Wilkins M.J."/>
            <person name="Karaoz U."/>
            <person name="Brodie E.L."/>
            <person name="Williams K.H."/>
            <person name="Hubbard S.S."/>
            <person name="Banfield J.F."/>
        </authorList>
    </citation>
    <scope>NUCLEOTIDE SEQUENCE [LARGE SCALE GENOMIC DNA]</scope>
</reference>
<dbReference type="EC" id="6.1.1.2" evidence="2 8"/>
<dbReference type="GO" id="GO:0005829">
    <property type="term" value="C:cytosol"/>
    <property type="evidence" value="ECO:0007669"/>
    <property type="project" value="TreeGrafter"/>
</dbReference>
<dbReference type="EMBL" id="MFJG01000009">
    <property type="protein sequence ID" value="OGG07276.1"/>
    <property type="molecule type" value="Genomic_DNA"/>
</dbReference>
<dbReference type="NCBIfam" id="TIGR00233">
    <property type="entry name" value="trpS"/>
    <property type="match status" value="1"/>
</dbReference>
<keyword evidence="5 9" id="KW-0067">ATP-binding</keyword>
<dbReference type="GO" id="GO:0005524">
    <property type="term" value="F:ATP binding"/>
    <property type="evidence" value="ECO:0007669"/>
    <property type="project" value="UniProtKB-KW"/>
</dbReference>
<dbReference type="STRING" id="1798377.A2872_01570"/>
<dbReference type="Pfam" id="PF00579">
    <property type="entry name" value="tRNA-synt_1b"/>
    <property type="match status" value="1"/>
</dbReference>
<evidence type="ECO:0000256" key="2">
    <source>
        <dbReference type="ARBA" id="ARBA00013161"/>
    </source>
</evidence>
<evidence type="ECO:0000256" key="9">
    <source>
        <dbReference type="RuleBase" id="RU363036"/>
    </source>
</evidence>
<evidence type="ECO:0000256" key="6">
    <source>
        <dbReference type="ARBA" id="ARBA00022917"/>
    </source>
</evidence>
<dbReference type="Gene3D" id="1.10.240.10">
    <property type="entry name" value="Tyrosyl-Transfer RNA Synthetase"/>
    <property type="match status" value="1"/>
</dbReference>
<evidence type="ECO:0000313" key="10">
    <source>
        <dbReference type="EMBL" id="OGG07276.1"/>
    </source>
</evidence>
<dbReference type="InterPro" id="IPR014729">
    <property type="entry name" value="Rossmann-like_a/b/a_fold"/>
</dbReference>
<dbReference type="AlphaFoldDB" id="A0A1F5Z4C5"/>
<dbReference type="InterPro" id="IPR002306">
    <property type="entry name" value="Trp-tRNA-ligase"/>
</dbReference>
<dbReference type="InterPro" id="IPR050203">
    <property type="entry name" value="Trp-tRNA_synthetase"/>
</dbReference>
<dbReference type="CDD" id="cd00806">
    <property type="entry name" value="TrpRS_core"/>
    <property type="match status" value="1"/>
</dbReference>
<accession>A0A1F5Z4C5</accession>
<dbReference type="PRINTS" id="PR01039">
    <property type="entry name" value="TRNASYNTHTRP"/>
</dbReference>
<dbReference type="SUPFAM" id="SSF52374">
    <property type="entry name" value="Nucleotidylyl transferase"/>
    <property type="match status" value="1"/>
</dbReference>
<evidence type="ECO:0000256" key="4">
    <source>
        <dbReference type="ARBA" id="ARBA00022741"/>
    </source>
</evidence>
<dbReference type="GO" id="GO:0004830">
    <property type="term" value="F:tryptophan-tRNA ligase activity"/>
    <property type="evidence" value="ECO:0007669"/>
    <property type="project" value="UniProtKB-UniRule"/>
</dbReference>
<proteinExistence type="inferred from homology"/>
<keyword evidence="7 9" id="KW-0030">Aminoacyl-tRNA synthetase</keyword>
<dbReference type="Proteomes" id="UP000178681">
    <property type="component" value="Unassembled WGS sequence"/>
</dbReference>
<keyword evidence="3 9" id="KW-0436">Ligase</keyword>
<dbReference type="PANTHER" id="PTHR43766">
    <property type="entry name" value="TRYPTOPHAN--TRNA LIGASE, MITOCHONDRIAL"/>
    <property type="match status" value="1"/>
</dbReference>
<evidence type="ECO:0000313" key="11">
    <source>
        <dbReference type="Proteomes" id="UP000178681"/>
    </source>
</evidence>
<organism evidence="10 11">
    <name type="scientific">Candidatus Gottesmanbacteria bacterium RIFCSPHIGHO2_01_FULL_42_12</name>
    <dbReference type="NCBI Taxonomy" id="1798377"/>
    <lineage>
        <taxon>Bacteria</taxon>
        <taxon>Candidatus Gottesmaniibacteriota</taxon>
    </lineage>
</organism>
<evidence type="ECO:0000256" key="7">
    <source>
        <dbReference type="ARBA" id="ARBA00023146"/>
    </source>
</evidence>
<comment type="similarity">
    <text evidence="1 9">Belongs to the class-I aminoacyl-tRNA synthetase family.</text>
</comment>